<keyword evidence="5" id="KW-0067">ATP-binding</keyword>
<dbReference type="PANTHER" id="PTHR10285">
    <property type="entry name" value="URIDINE KINASE"/>
    <property type="match status" value="1"/>
</dbReference>
<comment type="similarity">
    <text evidence="5">Belongs to the uridine kinase family.</text>
</comment>
<sequence>MKPVQIILIAGGSASGKTTVAKRIANVILKDKSVTYLSMDNYYKNFPEMTLQERKKMNFDHPNIMDIDLMVKQLVELKKRQAIEVPKYDFTTSLRMKETFRVEPADVIIIDGIFTLHIDKIRKFGDIKLFIKTPDDVRFIRRLTRDIEERGFTTDQVINQYLETVKPMHDFFVGPSIDFADVIIPYQEGNEVAIDLVATKVASWVD</sequence>
<feature type="domain" description="AAA+ ATPase" evidence="6">
    <location>
        <begin position="3"/>
        <end position="153"/>
    </location>
</feature>
<keyword evidence="3 5" id="KW-0547">Nucleotide-binding</keyword>
<dbReference type="OrthoDB" id="9777642at2"/>
<name>A0A2K9C947_9MOLU</name>
<evidence type="ECO:0000256" key="1">
    <source>
        <dbReference type="ARBA" id="ARBA00004690"/>
    </source>
</evidence>
<comment type="catalytic activity">
    <reaction evidence="5">
        <text>uridine + ATP = UMP + ADP + H(+)</text>
        <dbReference type="Rhea" id="RHEA:16825"/>
        <dbReference type="ChEBI" id="CHEBI:15378"/>
        <dbReference type="ChEBI" id="CHEBI:16704"/>
        <dbReference type="ChEBI" id="CHEBI:30616"/>
        <dbReference type="ChEBI" id="CHEBI:57865"/>
        <dbReference type="ChEBI" id="CHEBI:456216"/>
        <dbReference type="EC" id="2.7.1.48"/>
    </reaction>
</comment>
<dbReference type="EC" id="2.7.1.48" evidence="5"/>
<dbReference type="RefSeq" id="WP_036256247.1">
    <property type="nucleotide sequence ID" value="NZ_CP025257.1"/>
</dbReference>
<dbReference type="NCBIfam" id="NF004018">
    <property type="entry name" value="PRK05480.1"/>
    <property type="match status" value="1"/>
</dbReference>
<proteinExistence type="inferred from homology"/>
<dbReference type="AlphaFoldDB" id="A0A2K9C947"/>
<dbReference type="UniPathway" id="UPA00574">
    <property type="reaction ID" value="UER00637"/>
</dbReference>
<comment type="catalytic activity">
    <reaction evidence="5">
        <text>cytidine + ATP = CMP + ADP + H(+)</text>
        <dbReference type="Rhea" id="RHEA:24674"/>
        <dbReference type="ChEBI" id="CHEBI:15378"/>
        <dbReference type="ChEBI" id="CHEBI:17562"/>
        <dbReference type="ChEBI" id="CHEBI:30616"/>
        <dbReference type="ChEBI" id="CHEBI:60377"/>
        <dbReference type="ChEBI" id="CHEBI:456216"/>
        <dbReference type="EC" id="2.7.1.48"/>
    </reaction>
</comment>
<dbReference type="Proteomes" id="UP000233419">
    <property type="component" value="Chromosome"/>
</dbReference>
<dbReference type="PRINTS" id="PR00988">
    <property type="entry name" value="URIDINKINASE"/>
</dbReference>
<dbReference type="CDD" id="cd02023">
    <property type="entry name" value="UMPK"/>
    <property type="match status" value="1"/>
</dbReference>
<dbReference type="InterPro" id="IPR006083">
    <property type="entry name" value="PRK/URK"/>
</dbReference>
<accession>A0A2K9C947</accession>
<dbReference type="NCBIfam" id="TIGR00235">
    <property type="entry name" value="udk"/>
    <property type="match status" value="1"/>
</dbReference>
<dbReference type="Gene3D" id="3.40.50.300">
    <property type="entry name" value="P-loop containing nucleotide triphosphate hydrolases"/>
    <property type="match status" value="1"/>
</dbReference>
<dbReference type="InterPro" id="IPR027417">
    <property type="entry name" value="P-loop_NTPase"/>
</dbReference>
<keyword evidence="2 5" id="KW-0808">Transferase</keyword>
<dbReference type="Pfam" id="PF00485">
    <property type="entry name" value="PRK"/>
    <property type="match status" value="1"/>
</dbReference>
<dbReference type="UniPathway" id="UPA00579">
    <property type="reaction ID" value="UER00640"/>
</dbReference>
<dbReference type="GO" id="GO:0043771">
    <property type="term" value="F:cytidine kinase activity"/>
    <property type="evidence" value="ECO:0007669"/>
    <property type="project" value="RHEA"/>
</dbReference>
<dbReference type="SUPFAM" id="SSF52540">
    <property type="entry name" value="P-loop containing nucleoside triphosphate hydrolases"/>
    <property type="match status" value="1"/>
</dbReference>
<dbReference type="KEGG" id="msyr:CXP39_01905"/>
<comment type="pathway">
    <text evidence="5">Pyrimidine metabolism; CTP biosynthesis via salvage pathway; CTP from cytidine: step 1/3.</text>
</comment>
<keyword evidence="5" id="KW-0963">Cytoplasm</keyword>
<evidence type="ECO:0000256" key="5">
    <source>
        <dbReference type="RuleBase" id="RU003825"/>
    </source>
</evidence>
<dbReference type="SMART" id="SM00382">
    <property type="entry name" value="AAA"/>
    <property type="match status" value="1"/>
</dbReference>
<evidence type="ECO:0000313" key="8">
    <source>
        <dbReference type="Proteomes" id="UP000233419"/>
    </source>
</evidence>
<dbReference type="GO" id="GO:0005737">
    <property type="term" value="C:cytoplasm"/>
    <property type="evidence" value="ECO:0007669"/>
    <property type="project" value="UniProtKB-SubCell"/>
</dbReference>
<comment type="pathway">
    <text evidence="1 5">Pyrimidine metabolism; UMP biosynthesis via salvage pathway; UMP from uridine: step 1/1.</text>
</comment>
<dbReference type="GO" id="GO:0044206">
    <property type="term" value="P:UMP salvage"/>
    <property type="evidence" value="ECO:0007669"/>
    <property type="project" value="UniProtKB-UniPathway"/>
</dbReference>
<evidence type="ECO:0000259" key="6">
    <source>
        <dbReference type="SMART" id="SM00382"/>
    </source>
</evidence>
<protein>
    <recommendedName>
        <fullName evidence="5">Uridine kinase</fullName>
        <ecNumber evidence="5">2.7.1.48</ecNumber>
    </recommendedName>
</protein>
<evidence type="ECO:0000256" key="3">
    <source>
        <dbReference type="ARBA" id="ARBA00022741"/>
    </source>
</evidence>
<dbReference type="EMBL" id="CP025257">
    <property type="protein sequence ID" value="AUF83545.1"/>
    <property type="molecule type" value="Genomic_DNA"/>
</dbReference>
<dbReference type="GO" id="GO:0044211">
    <property type="term" value="P:CTP salvage"/>
    <property type="evidence" value="ECO:0007669"/>
    <property type="project" value="UniProtKB-UniPathway"/>
</dbReference>
<keyword evidence="8" id="KW-1185">Reference proteome</keyword>
<dbReference type="GO" id="GO:0004849">
    <property type="term" value="F:uridine kinase activity"/>
    <property type="evidence" value="ECO:0007669"/>
    <property type="project" value="UniProtKB-EC"/>
</dbReference>
<keyword evidence="4 5" id="KW-0418">Kinase</keyword>
<reference evidence="7 8" key="1">
    <citation type="submission" date="2017-12" db="EMBL/GenBank/DDBJ databases">
        <title>Mesoplasma syrphidae YJS, Complete Genome.</title>
        <authorList>
            <person name="Knight T.F."/>
            <person name="Citino T."/>
            <person name="Rubinstein R."/>
            <person name="Neuschaefer Z."/>
        </authorList>
    </citation>
    <scope>NUCLEOTIDE SEQUENCE [LARGE SCALE GENOMIC DNA]</scope>
    <source>
        <strain evidence="7 8">YJS</strain>
    </source>
</reference>
<dbReference type="InterPro" id="IPR003593">
    <property type="entry name" value="AAA+_ATPase"/>
</dbReference>
<dbReference type="GO" id="GO:0005524">
    <property type="term" value="F:ATP binding"/>
    <property type="evidence" value="ECO:0007669"/>
    <property type="project" value="UniProtKB-KW"/>
</dbReference>
<evidence type="ECO:0000313" key="7">
    <source>
        <dbReference type="EMBL" id="AUF83545.1"/>
    </source>
</evidence>
<gene>
    <name evidence="7" type="ORF">CXP39_01905</name>
</gene>
<evidence type="ECO:0000256" key="2">
    <source>
        <dbReference type="ARBA" id="ARBA00022679"/>
    </source>
</evidence>
<evidence type="ECO:0000256" key="4">
    <source>
        <dbReference type="ARBA" id="ARBA00022777"/>
    </source>
</evidence>
<comment type="subcellular location">
    <subcellularLocation>
        <location evidence="5">Cytoplasm</location>
    </subcellularLocation>
</comment>
<organism evidence="7 8">
    <name type="scientific">Mesoplasma syrphidae</name>
    <dbReference type="NCBI Taxonomy" id="225999"/>
    <lineage>
        <taxon>Bacteria</taxon>
        <taxon>Bacillati</taxon>
        <taxon>Mycoplasmatota</taxon>
        <taxon>Mollicutes</taxon>
        <taxon>Entomoplasmatales</taxon>
        <taxon>Entomoplasmataceae</taxon>
        <taxon>Mesoplasma</taxon>
    </lineage>
</organism>
<dbReference type="InterPro" id="IPR000764">
    <property type="entry name" value="Uridine_kinase-like"/>
</dbReference>